<protein>
    <recommendedName>
        <fullName evidence="1">HAT C-terminal dimerisation domain-containing protein</fullName>
    </recommendedName>
</protein>
<dbReference type="GO" id="GO:0046983">
    <property type="term" value="F:protein dimerization activity"/>
    <property type="evidence" value="ECO:0007669"/>
    <property type="project" value="InterPro"/>
</dbReference>
<reference evidence="2" key="2">
    <citation type="journal article" date="2024" name="Plant">
        <title>Genomic evolution and insights into agronomic trait innovations of Sesamum species.</title>
        <authorList>
            <person name="Miao H."/>
            <person name="Wang L."/>
            <person name="Qu L."/>
            <person name="Liu H."/>
            <person name="Sun Y."/>
            <person name="Le M."/>
            <person name="Wang Q."/>
            <person name="Wei S."/>
            <person name="Zheng Y."/>
            <person name="Lin W."/>
            <person name="Duan Y."/>
            <person name="Cao H."/>
            <person name="Xiong S."/>
            <person name="Wang X."/>
            <person name="Wei L."/>
            <person name="Li C."/>
            <person name="Ma Q."/>
            <person name="Ju M."/>
            <person name="Zhao R."/>
            <person name="Li G."/>
            <person name="Mu C."/>
            <person name="Tian Q."/>
            <person name="Mei H."/>
            <person name="Zhang T."/>
            <person name="Gao T."/>
            <person name="Zhang H."/>
        </authorList>
    </citation>
    <scope>NUCLEOTIDE SEQUENCE</scope>
    <source>
        <strain evidence="2">KEN8</strain>
    </source>
</reference>
<comment type="caution">
    <text evidence="2">The sequence shown here is derived from an EMBL/GenBank/DDBJ whole genome shotgun (WGS) entry which is preliminary data.</text>
</comment>
<dbReference type="PANTHER" id="PTHR11697:SF230">
    <property type="entry name" value="ZINC FINGER, MYM DOMAIN CONTAINING 1"/>
    <property type="match status" value="1"/>
</dbReference>
<dbReference type="Pfam" id="PF05699">
    <property type="entry name" value="Dimer_Tnp_hAT"/>
    <property type="match status" value="1"/>
</dbReference>
<reference evidence="2" key="1">
    <citation type="submission" date="2020-06" db="EMBL/GenBank/DDBJ databases">
        <authorList>
            <person name="Li T."/>
            <person name="Hu X."/>
            <person name="Zhang T."/>
            <person name="Song X."/>
            <person name="Zhang H."/>
            <person name="Dai N."/>
            <person name="Sheng W."/>
            <person name="Hou X."/>
            <person name="Wei L."/>
        </authorList>
    </citation>
    <scope>NUCLEOTIDE SEQUENCE</scope>
    <source>
        <strain evidence="2">KEN8</strain>
        <tissue evidence="2">Leaf</tissue>
    </source>
</reference>
<organism evidence="2">
    <name type="scientific">Sesamum calycinum</name>
    <dbReference type="NCBI Taxonomy" id="2727403"/>
    <lineage>
        <taxon>Eukaryota</taxon>
        <taxon>Viridiplantae</taxon>
        <taxon>Streptophyta</taxon>
        <taxon>Embryophyta</taxon>
        <taxon>Tracheophyta</taxon>
        <taxon>Spermatophyta</taxon>
        <taxon>Magnoliopsida</taxon>
        <taxon>eudicotyledons</taxon>
        <taxon>Gunneridae</taxon>
        <taxon>Pentapetalae</taxon>
        <taxon>asterids</taxon>
        <taxon>lamiids</taxon>
        <taxon>Lamiales</taxon>
        <taxon>Pedaliaceae</taxon>
        <taxon>Sesamum</taxon>
    </lineage>
</organism>
<dbReference type="InterPro" id="IPR008906">
    <property type="entry name" value="HATC_C_dom"/>
</dbReference>
<gene>
    <name evidence="2" type="ORF">Scaly_0588800</name>
</gene>
<feature type="domain" description="HAT C-terminal dimerisation" evidence="1">
    <location>
        <begin position="80"/>
        <end position="138"/>
    </location>
</feature>
<name>A0AAW2RS06_9LAMI</name>
<accession>A0AAW2RS06</accession>
<dbReference type="AlphaFoldDB" id="A0AAW2RS06"/>
<dbReference type="EMBL" id="JACGWM010000003">
    <property type="protein sequence ID" value="KAL0383015.1"/>
    <property type="molecule type" value="Genomic_DNA"/>
</dbReference>
<proteinExistence type="predicted"/>
<dbReference type="PANTHER" id="PTHR11697">
    <property type="entry name" value="GENERAL TRANSCRIPTION FACTOR 2-RELATED ZINC FINGER PROTEIN"/>
    <property type="match status" value="1"/>
</dbReference>
<dbReference type="InterPro" id="IPR055298">
    <property type="entry name" value="AtLOH3-like"/>
</dbReference>
<sequence length="173" mass="20054">MTNELSTALQQKDQNIVNAMGLIVTVKDRLQHLRDNGWDAFLKEVEMFCSEKSILVSRMEDTIPIRGRSSLAVKMVATRKHVILPLVYRFIELALILPMATTSVERAFSAMNIVKTELRNKMGDEWLNDLMVWCIEREIFADIDDEVILQHFQNMQTRRFQLAPRSRSNSGRN</sequence>
<evidence type="ECO:0000313" key="2">
    <source>
        <dbReference type="EMBL" id="KAL0383015.1"/>
    </source>
</evidence>
<evidence type="ECO:0000259" key="1">
    <source>
        <dbReference type="Pfam" id="PF05699"/>
    </source>
</evidence>